<feature type="transmembrane region" description="Helical" evidence="2">
    <location>
        <begin position="155"/>
        <end position="175"/>
    </location>
</feature>
<keyword evidence="2" id="KW-0812">Transmembrane</keyword>
<reference evidence="3" key="1">
    <citation type="submission" date="2022-01" db="EMBL/GenBank/DDBJ databases">
        <title>Complete genome of Methanomicrobium antiquum DSM 21220.</title>
        <authorList>
            <person name="Chen S.-C."/>
            <person name="You Y.-T."/>
            <person name="Zhou Y.-Z."/>
            <person name="Lai M.-C."/>
        </authorList>
    </citation>
    <scope>NUCLEOTIDE SEQUENCE</scope>
    <source>
        <strain evidence="3">DSM 21220</strain>
    </source>
</reference>
<organism evidence="3 4">
    <name type="scientific">Methanomicrobium antiquum</name>
    <dbReference type="NCBI Taxonomy" id="487686"/>
    <lineage>
        <taxon>Archaea</taxon>
        <taxon>Methanobacteriati</taxon>
        <taxon>Methanobacteriota</taxon>
        <taxon>Stenosarchaea group</taxon>
        <taxon>Methanomicrobia</taxon>
        <taxon>Methanomicrobiales</taxon>
        <taxon>Methanomicrobiaceae</taxon>
        <taxon>Methanomicrobium</taxon>
    </lineage>
</organism>
<proteinExistence type="predicted"/>
<dbReference type="Proteomes" id="UP001218895">
    <property type="component" value="Chromosome"/>
</dbReference>
<dbReference type="RefSeq" id="WP_278100174.1">
    <property type="nucleotide sequence ID" value="NZ_CP091092.1"/>
</dbReference>
<dbReference type="AlphaFoldDB" id="A0AAF0FPK6"/>
<dbReference type="GeneID" id="79949291"/>
<gene>
    <name evidence="3" type="ORF">L1994_02810</name>
</gene>
<evidence type="ECO:0000256" key="2">
    <source>
        <dbReference type="SAM" id="Phobius"/>
    </source>
</evidence>
<protein>
    <submittedName>
        <fullName evidence="3">Uncharacterized protein</fullName>
    </submittedName>
</protein>
<keyword evidence="2" id="KW-1133">Transmembrane helix</keyword>
<sequence length="181" mass="19552">MKYTIPLAIIVLSTFIAVIPSAATEDISGVSYTITPTGETDEYKISIEISNITAGGLSLEFPGSFEITDTNIPNGHYGSDGETLIVTLTGEKEIYLDVVCPNLATGEILETWEDLSSGTRGGDELSVSESEKEQETDKKKEENNQNNITPKESPFGFSGIFSVFSIIIAGLLMTISNREDN</sequence>
<name>A0AAF0FPK6_9EURY</name>
<evidence type="ECO:0000256" key="1">
    <source>
        <dbReference type="SAM" id="MobiDB-lite"/>
    </source>
</evidence>
<feature type="compositionally biased region" description="Basic and acidic residues" evidence="1">
    <location>
        <begin position="129"/>
        <end position="143"/>
    </location>
</feature>
<accession>A0AAF0FPK6</accession>
<feature type="region of interest" description="Disordered" evidence="1">
    <location>
        <begin position="115"/>
        <end position="151"/>
    </location>
</feature>
<dbReference type="KEGG" id="manq:L1994_02810"/>
<keyword evidence="4" id="KW-1185">Reference proteome</keyword>
<dbReference type="EMBL" id="CP091092">
    <property type="protein sequence ID" value="WFN37335.1"/>
    <property type="molecule type" value="Genomic_DNA"/>
</dbReference>
<evidence type="ECO:0000313" key="4">
    <source>
        <dbReference type="Proteomes" id="UP001218895"/>
    </source>
</evidence>
<evidence type="ECO:0000313" key="3">
    <source>
        <dbReference type="EMBL" id="WFN37335.1"/>
    </source>
</evidence>
<keyword evidence="2" id="KW-0472">Membrane</keyword>